<evidence type="ECO:0000256" key="2">
    <source>
        <dbReference type="PROSITE-ProRule" id="PRU00169"/>
    </source>
</evidence>
<dbReference type="EMBL" id="CP003653">
    <property type="protein sequence ID" value="AFZ36297.1"/>
    <property type="molecule type" value="Genomic_DNA"/>
</dbReference>
<evidence type="ECO:0000313" key="4">
    <source>
        <dbReference type="EMBL" id="AFZ36297.1"/>
    </source>
</evidence>
<feature type="domain" description="Response regulatory" evidence="3">
    <location>
        <begin position="268"/>
        <end position="384"/>
    </location>
</feature>
<protein>
    <submittedName>
        <fullName evidence="4">Response regulator receiver protein</fullName>
    </submittedName>
</protein>
<dbReference type="eggNOG" id="COG3437">
    <property type="taxonomic scope" value="Bacteria"/>
</dbReference>
<dbReference type="SUPFAM" id="SSF52172">
    <property type="entry name" value="CheY-like"/>
    <property type="match status" value="1"/>
</dbReference>
<dbReference type="PANTHER" id="PTHR44591">
    <property type="entry name" value="STRESS RESPONSE REGULATOR PROTEIN 1"/>
    <property type="match status" value="1"/>
</dbReference>
<keyword evidence="1 2" id="KW-0597">Phosphoprotein</keyword>
<organism evidence="4 5">
    <name type="scientific">Stanieria cyanosphaera (strain ATCC 29371 / PCC 7437)</name>
    <dbReference type="NCBI Taxonomy" id="111780"/>
    <lineage>
        <taxon>Bacteria</taxon>
        <taxon>Bacillati</taxon>
        <taxon>Cyanobacteriota</taxon>
        <taxon>Cyanophyceae</taxon>
        <taxon>Pleurocapsales</taxon>
        <taxon>Dermocarpellaceae</taxon>
        <taxon>Stanieria</taxon>
    </lineage>
</organism>
<dbReference type="Pfam" id="PF00072">
    <property type="entry name" value="Response_reg"/>
    <property type="match status" value="1"/>
</dbReference>
<evidence type="ECO:0000259" key="3">
    <source>
        <dbReference type="PROSITE" id="PS50110"/>
    </source>
</evidence>
<evidence type="ECO:0000256" key="1">
    <source>
        <dbReference type="ARBA" id="ARBA00022553"/>
    </source>
</evidence>
<evidence type="ECO:0000313" key="5">
    <source>
        <dbReference type="Proteomes" id="UP000010473"/>
    </source>
</evidence>
<dbReference type="AlphaFoldDB" id="K9XX98"/>
<dbReference type="InterPro" id="IPR024186">
    <property type="entry name" value="Sig_transdc_resp-reg_PatA"/>
</dbReference>
<dbReference type="InterPro" id="IPR001789">
    <property type="entry name" value="Sig_transdc_resp-reg_receiver"/>
</dbReference>
<dbReference type="InterPro" id="IPR050595">
    <property type="entry name" value="Bact_response_regulator"/>
</dbReference>
<name>K9XX98_STAC7</name>
<dbReference type="RefSeq" id="WP_015193965.1">
    <property type="nucleotide sequence ID" value="NC_019748.1"/>
</dbReference>
<sequence>MISGFFTQLKAEKFTGIAKIRTKAINRRNQWKIYFYLGQITWVDGGYHPQRSWRRQFKKYCPQIDFNAINVNSLNSIEHQEYFLLKTLLERQIVELEQIRKLIINKIQEVLFDILQQSHGESLCFEVQSSSVANLTKNNFPMSITLVEIESVIQPSTVLWLEWLRQGLGDCLANSAPIIKNPYQLSQEVPEVVYQNFVRLLNGTNTIRDIAMKMDKDLLKIALSLTLYQKKGLLDFIDVPDLMLPKSKSEPSANSFQAKKILSGNQPLIVCIDDSPQVCQIMEQVITQVNYRFLGIQKALDAIPTLIDTNPNLIFLDIGMPILNGYEVCAQIKKVSKLKDIPVIMLTGSDGVLDRVKAKVVGSVDFINKPINSEEILKTINKFTKEKQPQVSLSIN</sequence>
<dbReference type="PIRSF" id="PIRSF005897">
    <property type="entry name" value="RR_PatA"/>
    <property type="match status" value="1"/>
</dbReference>
<gene>
    <name evidence="4" type="ordered locus">Sta7437_2773</name>
</gene>
<proteinExistence type="predicted"/>
<keyword evidence="5" id="KW-1185">Reference proteome</keyword>
<dbReference type="PANTHER" id="PTHR44591:SF23">
    <property type="entry name" value="CHEY SUBFAMILY"/>
    <property type="match status" value="1"/>
</dbReference>
<feature type="modified residue" description="4-aspartylphosphate" evidence="2">
    <location>
        <position position="317"/>
    </location>
</feature>
<dbReference type="Proteomes" id="UP000010473">
    <property type="component" value="Chromosome"/>
</dbReference>
<dbReference type="InterPro" id="IPR025497">
    <property type="entry name" value="PatA-like_N"/>
</dbReference>
<dbReference type="Gene3D" id="3.40.50.2300">
    <property type="match status" value="1"/>
</dbReference>
<dbReference type="PROSITE" id="PS50110">
    <property type="entry name" value="RESPONSE_REGULATORY"/>
    <property type="match status" value="1"/>
</dbReference>
<accession>K9XX98</accession>
<dbReference type="InterPro" id="IPR011006">
    <property type="entry name" value="CheY-like_superfamily"/>
</dbReference>
<dbReference type="GO" id="GO:0000160">
    <property type="term" value="P:phosphorelay signal transduction system"/>
    <property type="evidence" value="ECO:0007669"/>
    <property type="project" value="InterPro"/>
</dbReference>
<dbReference type="Pfam" id="PF14332">
    <property type="entry name" value="DUF4388"/>
    <property type="match status" value="1"/>
</dbReference>
<reference evidence="5" key="1">
    <citation type="journal article" date="2013" name="Proc. Natl. Acad. Sci. U.S.A.">
        <title>Improving the coverage of the cyanobacterial phylum using diversity-driven genome sequencing.</title>
        <authorList>
            <person name="Shih P.M."/>
            <person name="Wu D."/>
            <person name="Latifi A."/>
            <person name="Axen S.D."/>
            <person name="Fewer D.P."/>
            <person name="Talla E."/>
            <person name="Calteau A."/>
            <person name="Cai F."/>
            <person name="Tandeau de Marsac N."/>
            <person name="Rippka R."/>
            <person name="Herdman M."/>
            <person name="Sivonen K."/>
            <person name="Coursin T."/>
            <person name="Laurent T."/>
            <person name="Goodwin L."/>
            <person name="Nolan M."/>
            <person name="Davenport K.W."/>
            <person name="Han C.S."/>
            <person name="Rubin E.M."/>
            <person name="Eisen J.A."/>
            <person name="Woyke T."/>
            <person name="Gugger M."/>
            <person name="Kerfeld C.A."/>
        </authorList>
    </citation>
    <scope>NUCLEOTIDE SEQUENCE [LARGE SCALE GENOMIC DNA]</scope>
    <source>
        <strain evidence="5">ATCC 29371 / PCC 7437</strain>
    </source>
</reference>
<dbReference type="OrthoDB" id="417415at2"/>
<dbReference type="STRING" id="111780.Sta7437_2773"/>
<dbReference type="SMART" id="SM00448">
    <property type="entry name" value="REC"/>
    <property type="match status" value="1"/>
</dbReference>
<dbReference type="HOGENOM" id="CLU_031371_0_0_3"/>
<dbReference type="KEGG" id="scs:Sta7437_2773"/>